<evidence type="ECO:0000313" key="3">
    <source>
        <dbReference type="Proteomes" id="UP001141552"/>
    </source>
</evidence>
<protein>
    <submittedName>
        <fullName evidence="2">Uncharacterized protein</fullName>
    </submittedName>
</protein>
<accession>A0A9Q0FJ59</accession>
<feature type="compositionally biased region" description="Acidic residues" evidence="1">
    <location>
        <begin position="373"/>
        <end position="385"/>
    </location>
</feature>
<dbReference type="EMBL" id="JAKUCV010005127">
    <property type="protein sequence ID" value="KAJ4832458.1"/>
    <property type="molecule type" value="Genomic_DNA"/>
</dbReference>
<keyword evidence="3" id="KW-1185">Reference proteome</keyword>
<comment type="caution">
    <text evidence="2">The sequence shown here is derived from an EMBL/GenBank/DDBJ whole genome shotgun (WGS) entry which is preliminary data.</text>
</comment>
<feature type="compositionally biased region" description="Polar residues" evidence="1">
    <location>
        <begin position="442"/>
        <end position="453"/>
    </location>
</feature>
<dbReference type="AlphaFoldDB" id="A0A9Q0FJ59"/>
<proteinExistence type="predicted"/>
<feature type="compositionally biased region" description="Low complexity" evidence="1">
    <location>
        <begin position="461"/>
        <end position="473"/>
    </location>
</feature>
<feature type="region of interest" description="Disordered" evidence="1">
    <location>
        <begin position="495"/>
        <end position="533"/>
    </location>
</feature>
<organism evidence="2 3">
    <name type="scientific">Turnera subulata</name>
    <dbReference type="NCBI Taxonomy" id="218843"/>
    <lineage>
        <taxon>Eukaryota</taxon>
        <taxon>Viridiplantae</taxon>
        <taxon>Streptophyta</taxon>
        <taxon>Embryophyta</taxon>
        <taxon>Tracheophyta</taxon>
        <taxon>Spermatophyta</taxon>
        <taxon>Magnoliopsida</taxon>
        <taxon>eudicotyledons</taxon>
        <taxon>Gunneridae</taxon>
        <taxon>Pentapetalae</taxon>
        <taxon>rosids</taxon>
        <taxon>fabids</taxon>
        <taxon>Malpighiales</taxon>
        <taxon>Passifloraceae</taxon>
        <taxon>Turnera</taxon>
    </lineage>
</organism>
<reference evidence="2" key="1">
    <citation type="submission" date="2022-02" db="EMBL/GenBank/DDBJ databases">
        <authorList>
            <person name="Henning P.M."/>
            <person name="McCubbin A.G."/>
            <person name="Shore J.S."/>
        </authorList>
    </citation>
    <scope>NUCLEOTIDE SEQUENCE</scope>
    <source>
        <strain evidence="2">F60SS</strain>
        <tissue evidence="2">Leaves</tissue>
    </source>
</reference>
<gene>
    <name evidence="2" type="ORF">Tsubulata_016004</name>
</gene>
<feature type="region of interest" description="Disordered" evidence="1">
    <location>
        <begin position="31"/>
        <end position="55"/>
    </location>
</feature>
<evidence type="ECO:0000313" key="2">
    <source>
        <dbReference type="EMBL" id="KAJ4832458.1"/>
    </source>
</evidence>
<feature type="region of interest" description="Disordered" evidence="1">
    <location>
        <begin position="331"/>
        <end position="473"/>
    </location>
</feature>
<feature type="non-terminal residue" evidence="2">
    <location>
        <position position="1"/>
    </location>
</feature>
<dbReference type="Proteomes" id="UP001141552">
    <property type="component" value="Unassembled WGS sequence"/>
</dbReference>
<name>A0A9Q0FJ59_9ROSI</name>
<reference evidence="2" key="2">
    <citation type="journal article" date="2023" name="Plants (Basel)">
        <title>Annotation of the Turnera subulata (Passifloraceae) Draft Genome Reveals the S-Locus Evolved after the Divergence of Turneroideae from Passifloroideae in a Stepwise Manner.</title>
        <authorList>
            <person name="Henning P.M."/>
            <person name="Roalson E.H."/>
            <person name="Mir W."/>
            <person name="McCubbin A.G."/>
            <person name="Shore J.S."/>
        </authorList>
    </citation>
    <scope>NUCLEOTIDE SEQUENCE</scope>
    <source>
        <strain evidence="2">F60SS</strain>
    </source>
</reference>
<evidence type="ECO:0000256" key="1">
    <source>
        <dbReference type="SAM" id="MobiDB-lite"/>
    </source>
</evidence>
<sequence>LCKDVADIKELLKQVADRLASFSIAEAQPSPDVAPFKTESTHPADLPLDSSLSDPHTPTSVEFPCLQNHKHLVGGDSFPTTLIQQCSPHDFESFVNPLALPQQTISTTGLIIQPIEIVTGVQHWCYNCGECTYHLMDIPMAKWLHCTATHTPNSSLMLVSSIVDEALFPLVIILLWAEYWSPFFSQVIGKLIPWEGLYVLGFPIAPGHVKGYARSAYLEAHMLLHHELLSSLTWKWQQAQNHMTSFVYKTSTEVIFQIDKCVYVELHSVHLQCHNELSNQFFDPFLKLQLISVLGKLSTGDRHFGQQRAAPPQLITLNLVDKVHFQLNIRRKKRKNAGLSHETAPPDTGQHPPPLPSPDSSPRSSKKSRANGDEELPQADEEIIDVEGVNTHPTSDEAVATLADFPTLGKSSPKPRAVTKNKNKPSSSKGSKGKALDLPTKSPAQPSGPSNVVIQAPQPVSSKSSNPSVSSSIGASQVNYVFHSAITLPPSSHSIMVSSGASHPGSASPPQPTSSAPLPSLIGADDGTVPPKPPDLNLLAKHHDALVAPRSSIAFNLKKPVVRGSGVGKALSIKGGSIGPNLSFESVPNPGCISGQ</sequence>